<dbReference type="RefSeq" id="XP_056540756.1">
    <property type="nucleotide sequence ID" value="XM_056690991.1"/>
</dbReference>
<reference evidence="6" key="2">
    <citation type="journal article" date="2023" name="IMA Fungus">
        <title>Comparative genomic study of the Penicillium genus elucidates a diverse pangenome and 15 lateral gene transfer events.</title>
        <authorList>
            <person name="Petersen C."/>
            <person name="Sorensen T."/>
            <person name="Nielsen M.R."/>
            <person name="Sondergaard T.E."/>
            <person name="Sorensen J.L."/>
            <person name="Fitzpatrick D.A."/>
            <person name="Frisvad J.C."/>
            <person name="Nielsen K.L."/>
        </authorList>
    </citation>
    <scope>NUCLEOTIDE SEQUENCE</scope>
    <source>
        <strain evidence="6">IBT 26290</strain>
    </source>
</reference>
<dbReference type="FunFam" id="3.30.300.30:FF:000015">
    <property type="entry name" value="Nonribosomal peptide synthase SidD"/>
    <property type="match status" value="1"/>
</dbReference>
<dbReference type="OrthoDB" id="416786at2759"/>
<dbReference type="InterPro" id="IPR020806">
    <property type="entry name" value="PKS_PP-bd"/>
</dbReference>
<dbReference type="PANTHER" id="PTHR45527:SF16">
    <property type="entry name" value="NONRIBOSOMAL PEPTIDE SYNTHASE ATNA-RELATED"/>
    <property type="match status" value="1"/>
</dbReference>
<gene>
    <name evidence="6" type="ORF">N7482_008867</name>
</gene>
<dbReference type="FunFam" id="1.10.1200.10:FF:000005">
    <property type="entry name" value="Nonribosomal peptide synthetase 1"/>
    <property type="match status" value="1"/>
</dbReference>
<dbReference type="Gene3D" id="3.40.50.12780">
    <property type="entry name" value="N-terminal domain of ligase-like"/>
    <property type="match status" value="1"/>
</dbReference>
<protein>
    <submittedName>
        <fullName evidence="6">Nonribosomal peptide synthase</fullName>
    </submittedName>
</protein>
<dbReference type="GO" id="GO:0044550">
    <property type="term" value="P:secondary metabolite biosynthetic process"/>
    <property type="evidence" value="ECO:0007669"/>
    <property type="project" value="TreeGrafter"/>
</dbReference>
<dbReference type="FunFam" id="3.40.50.12780:FF:000014">
    <property type="entry name" value="Nonribosomal peptide synthetase 1"/>
    <property type="match status" value="1"/>
</dbReference>
<evidence type="ECO:0000256" key="3">
    <source>
        <dbReference type="ARBA" id="ARBA00022598"/>
    </source>
</evidence>
<evidence type="ECO:0000256" key="2">
    <source>
        <dbReference type="ARBA" id="ARBA00022553"/>
    </source>
</evidence>
<keyword evidence="1" id="KW-0596">Phosphopantetheine</keyword>
<dbReference type="Pfam" id="PF00550">
    <property type="entry name" value="PP-binding"/>
    <property type="match status" value="1"/>
</dbReference>
<dbReference type="Gene3D" id="3.30.300.30">
    <property type="match status" value="1"/>
</dbReference>
<dbReference type="PROSITE" id="PS50075">
    <property type="entry name" value="CARRIER"/>
    <property type="match status" value="1"/>
</dbReference>
<dbReference type="InterPro" id="IPR045851">
    <property type="entry name" value="AMP-bd_C_sf"/>
</dbReference>
<dbReference type="SUPFAM" id="SSF52777">
    <property type="entry name" value="CoA-dependent acyltransferases"/>
    <property type="match status" value="3"/>
</dbReference>
<dbReference type="InterPro" id="IPR000873">
    <property type="entry name" value="AMP-dep_synth/lig_dom"/>
</dbReference>
<comment type="similarity">
    <text evidence="4">Belongs to the NRP synthetase family.</text>
</comment>
<feature type="domain" description="Carrier" evidence="5">
    <location>
        <begin position="804"/>
        <end position="880"/>
    </location>
</feature>
<evidence type="ECO:0000313" key="6">
    <source>
        <dbReference type="EMBL" id="KAJ5157767.1"/>
    </source>
</evidence>
<dbReference type="SUPFAM" id="SSF56801">
    <property type="entry name" value="Acetyl-CoA synthetase-like"/>
    <property type="match status" value="1"/>
</dbReference>
<keyword evidence="2" id="KW-0597">Phosphoprotein</keyword>
<evidence type="ECO:0000256" key="4">
    <source>
        <dbReference type="ARBA" id="ARBA00029454"/>
    </source>
</evidence>
<proteinExistence type="inferred from homology"/>
<dbReference type="InterPro" id="IPR036736">
    <property type="entry name" value="ACP-like_sf"/>
</dbReference>
<dbReference type="Pfam" id="PF00668">
    <property type="entry name" value="Condensation"/>
    <property type="match status" value="1"/>
</dbReference>
<dbReference type="Gene3D" id="3.30.559.30">
    <property type="entry name" value="Nonribosomal peptide synthetase, condensation domain"/>
    <property type="match status" value="2"/>
</dbReference>
<sequence length="1331" mass="145668">MTIREIPFGIRKPCGTETESDKQPENAKTVEIVTDGAPLAMEFWRNTLAGCECAPYPTLPPFVDQPVADKVVEYQFSEPLMAVNGISTATLVRAAWSLITASMTDSNDIVFGATSSSGNTTTPVRVMIDRNQNVQDYLEEAEKQATESIPFGEVGLDRISKASPDCQKACLFQTVLIQSQEVDLLEQFSKYGLTIQIHPAGAHVHSRAAFDTRVIEPALVFKLLHRLEFVTQQLSSANSDLALSDLEILPPLDLNQIREWNSAVPPVIERCIHDIVLERVQAKPESQAVCAWDGELTYRELDSLSTQIAWHLVGLGVRPEKVVPLCFEKSMWTVVAMLSVLKAGGTFVLLDPGLPEGRVQSICEKVQAETAITSPTCQNRLSPFVHHAVVLSNHTIGSLKSQIHETSLEMPKAIPSNSAYIIFTSGSTGEPKGCVIEHRSYCSAAFGHGRILGMTSEVRALQFGSYNFAGAIMEMVMTLIYGGCICIPSDEDRSVNLARAITRLNANWAFLTATVLALLRPEDVPSLQTICVGGEPIRSSQIREWATKVQLRQTYGSAETAAVVSSAGLDASSVVTSVGKATTSRCWLTSPTNINQLVPIGAPGEVIFEGPVIGRHYIGNPEKTSEAFIKVPSWRPALGPIAASSRFYRTGDLASYRSDGSIELLGRKDTQVKLRGQRIELGEIEHQARLSSPELKEVAVELTVLGGSGPKLIGFLVLKGNQAQPSEGGLVLDTQTKNVLQTARSHLERVLPHYMVPSVLLPIPSLPLTASGKTDRRILRQMGSSLTAEQIQALQPRAEGEKRQPSTQTEKQLQKIWSEVLKIDPATIGLDDGFFQLGGDSVSAMKVVSQARTFRINLKVADIFRQDTLVELAEQQSSNAEDSSEKLDSVVLLEPSVKPILLEEIDAMNIGVRSEDVVELYPLTGVQETLVAAGVIFGQMADYFYLDLDADLSVSDLESGCMRTLEKFPILRACFPQLQGKFWQVVPRQLNQPFSVHDVSGDLEECFRAFCLKDVKTIAPTQSPAAFIVFKHDHGMRLTLRMSHAQYDAFSAPLLLQSIFDGNQGEIPAKPAFSTFLTYGAQRRTQSIAYWSQLLQGSRLTSIGPHVKPSTPPNPMPEPIFAGGQARLPHRTGKITHATLVRAAWAVLLLRMTGETDVIYGQVVAGRNAAIPAVEKIVGCCLNILPERVDFSTVKTVAELVNAVQDQYLAMGDADSLDFKDLVEHCTAWPAGSNFDTVLHHRNVDEEPAIQTPAGISRMHIFKNPLTSPFIFIVSVSRGENIGFDFWANTHIITQETATTTVNNLIAITEKLVSGLHMPLSEWIEDIKSLV</sequence>
<dbReference type="GO" id="GO:0043041">
    <property type="term" value="P:amino acid activation for nonribosomal peptide biosynthetic process"/>
    <property type="evidence" value="ECO:0007669"/>
    <property type="project" value="TreeGrafter"/>
</dbReference>
<dbReference type="Gene3D" id="1.10.1200.10">
    <property type="entry name" value="ACP-like"/>
    <property type="match status" value="1"/>
</dbReference>
<dbReference type="GO" id="GO:0005737">
    <property type="term" value="C:cytoplasm"/>
    <property type="evidence" value="ECO:0007669"/>
    <property type="project" value="TreeGrafter"/>
</dbReference>
<dbReference type="GeneID" id="81430167"/>
<keyword evidence="7" id="KW-1185">Reference proteome</keyword>
<dbReference type="InterPro" id="IPR009081">
    <property type="entry name" value="PP-bd_ACP"/>
</dbReference>
<dbReference type="Pfam" id="PF00501">
    <property type="entry name" value="AMP-binding"/>
    <property type="match status" value="1"/>
</dbReference>
<organism evidence="6 7">
    <name type="scientific">Penicillium canariense</name>
    <dbReference type="NCBI Taxonomy" id="189055"/>
    <lineage>
        <taxon>Eukaryota</taxon>
        <taxon>Fungi</taxon>
        <taxon>Dikarya</taxon>
        <taxon>Ascomycota</taxon>
        <taxon>Pezizomycotina</taxon>
        <taxon>Eurotiomycetes</taxon>
        <taxon>Eurotiomycetidae</taxon>
        <taxon>Eurotiales</taxon>
        <taxon>Aspergillaceae</taxon>
        <taxon>Penicillium</taxon>
    </lineage>
</organism>
<evidence type="ECO:0000313" key="7">
    <source>
        <dbReference type="Proteomes" id="UP001149163"/>
    </source>
</evidence>
<dbReference type="PROSITE" id="PS00012">
    <property type="entry name" value="PHOSPHOPANTETHEINE"/>
    <property type="match status" value="1"/>
</dbReference>
<dbReference type="InterPro" id="IPR010071">
    <property type="entry name" value="AA_adenyl_dom"/>
</dbReference>
<dbReference type="EMBL" id="JAPQKN010000006">
    <property type="protein sequence ID" value="KAJ5157767.1"/>
    <property type="molecule type" value="Genomic_DNA"/>
</dbReference>
<accession>A0A9W9LJ59</accession>
<evidence type="ECO:0000259" key="5">
    <source>
        <dbReference type="PROSITE" id="PS50075"/>
    </source>
</evidence>
<name>A0A9W9LJ59_9EURO</name>
<dbReference type="GO" id="GO:0016874">
    <property type="term" value="F:ligase activity"/>
    <property type="evidence" value="ECO:0007669"/>
    <property type="project" value="UniProtKB-KW"/>
</dbReference>
<dbReference type="NCBIfam" id="TIGR01733">
    <property type="entry name" value="AA-adenyl-dom"/>
    <property type="match status" value="1"/>
</dbReference>
<dbReference type="InterPro" id="IPR042099">
    <property type="entry name" value="ANL_N_sf"/>
</dbReference>
<dbReference type="InterPro" id="IPR020845">
    <property type="entry name" value="AMP-binding_CS"/>
</dbReference>
<comment type="caution">
    <text evidence="6">The sequence shown here is derived from an EMBL/GenBank/DDBJ whole genome shotgun (WGS) entry which is preliminary data.</text>
</comment>
<dbReference type="InterPro" id="IPR001242">
    <property type="entry name" value="Condensation_dom"/>
</dbReference>
<reference evidence="6" key="1">
    <citation type="submission" date="2022-11" db="EMBL/GenBank/DDBJ databases">
        <authorList>
            <person name="Petersen C."/>
        </authorList>
    </citation>
    <scope>NUCLEOTIDE SEQUENCE</scope>
    <source>
        <strain evidence="6">IBT 26290</strain>
    </source>
</reference>
<dbReference type="Proteomes" id="UP001149163">
    <property type="component" value="Unassembled WGS sequence"/>
</dbReference>
<dbReference type="CDD" id="cd05918">
    <property type="entry name" value="A_NRPS_SidN3_like"/>
    <property type="match status" value="1"/>
</dbReference>
<dbReference type="SMART" id="SM00823">
    <property type="entry name" value="PKS_PP"/>
    <property type="match status" value="1"/>
</dbReference>
<keyword evidence="3" id="KW-0436">Ligase</keyword>
<dbReference type="PANTHER" id="PTHR45527">
    <property type="entry name" value="NONRIBOSOMAL PEPTIDE SYNTHETASE"/>
    <property type="match status" value="1"/>
</dbReference>
<dbReference type="InterPro" id="IPR006162">
    <property type="entry name" value="Ppantetheine_attach_site"/>
</dbReference>
<dbReference type="PROSITE" id="PS00455">
    <property type="entry name" value="AMP_BINDING"/>
    <property type="match status" value="1"/>
</dbReference>
<dbReference type="GO" id="GO:0031177">
    <property type="term" value="F:phosphopantetheine binding"/>
    <property type="evidence" value="ECO:0007669"/>
    <property type="project" value="InterPro"/>
</dbReference>
<dbReference type="Gene3D" id="3.30.559.10">
    <property type="entry name" value="Chloramphenicol acetyltransferase-like domain"/>
    <property type="match status" value="1"/>
</dbReference>
<dbReference type="InterPro" id="IPR023213">
    <property type="entry name" value="CAT-like_dom_sf"/>
</dbReference>
<dbReference type="SUPFAM" id="SSF47336">
    <property type="entry name" value="ACP-like"/>
    <property type="match status" value="1"/>
</dbReference>
<evidence type="ECO:0000256" key="1">
    <source>
        <dbReference type="ARBA" id="ARBA00022450"/>
    </source>
</evidence>